<keyword evidence="2" id="KW-1185">Reference proteome</keyword>
<organism evidence="1 2">
    <name type="scientific">Reticulomyxa filosa</name>
    <dbReference type="NCBI Taxonomy" id="46433"/>
    <lineage>
        <taxon>Eukaryota</taxon>
        <taxon>Sar</taxon>
        <taxon>Rhizaria</taxon>
        <taxon>Retaria</taxon>
        <taxon>Foraminifera</taxon>
        <taxon>Monothalamids</taxon>
        <taxon>Reticulomyxidae</taxon>
        <taxon>Reticulomyxa</taxon>
    </lineage>
</organism>
<reference evidence="1 2" key="1">
    <citation type="journal article" date="2013" name="Curr. Biol.">
        <title>The Genome of the Foraminiferan Reticulomyxa filosa.</title>
        <authorList>
            <person name="Glockner G."/>
            <person name="Hulsmann N."/>
            <person name="Schleicher M."/>
            <person name="Noegel A.A."/>
            <person name="Eichinger L."/>
            <person name="Gallinger C."/>
            <person name="Pawlowski J."/>
            <person name="Sierra R."/>
            <person name="Euteneuer U."/>
            <person name="Pillet L."/>
            <person name="Moustafa A."/>
            <person name="Platzer M."/>
            <person name="Groth M."/>
            <person name="Szafranski K."/>
            <person name="Schliwa M."/>
        </authorList>
    </citation>
    <scope>NUCLEOTIDE SEQUENCE [LARGE SCALE GENOMIC DNA]</scope>
</reference>
<proteinExistence type="predicted"/>
<comment type="caution">
    <text evidence="1">The sequence shown here is derived from an EMBL/GenBank/DDBJ whole genome shotgun (WGS) entry which is preliminary data.</text>
</comment>
<accession>X6MZ27</accession>
<sequence>MQSIFNQMLHDVKRGRCRLKKIVFVWTVRDPTMVNEFGQRHWAGVQYDVKQSLPDIENDTDDSSINPHQVQRPLPKYFSPDLLLISQGKRKVQQTEVISNFHLTGVDGQEQQQTLAKEFPFLLFSRPDIEALIKDIKHSHSHNDGCACNCARSESLPQNTELIAIRKYLNFNSIIFTFVFVHSNRVTFIVFCFVCGVEFNEHAGTHTFD</sequence>
<dbReference type="InterPro" id="IPR039261">
    <property type="entry name" value="FNR_nucleotide-bd"/>
</dbReference>
<dbReference type="Gene3D" id="3.40.50.80">
    <property type="entry name" value="Nucleotide-binding domain of ferredoxin-NADP reductase (FNR) module"/>
    <property type="match status" value="1"/>
</dbReference>
<gene>
    <name evidence="1" type="ORF">RFI_18168</name>
</gene>
<dbReference type="Proteomes" id="UP000023152">
    <property type="component" value="Unassembled WGS sequence"/>
</dbReference>
<protein>
    <submittedName>
        <fullName evidence="1">Uncharacterized protein</fullName>
    </submittedName>
</protein>
<evidence type="ECO:0000313" key="2">
    <source>
        <dbReference type="Proteomes" id="UP000023152"/>
    </source>
</evidence>
<name>X6MZ27_RETFI</name>
<dbReference type="EMBL" id="ASPP01014078">
    <property type="protein sequence ID" value="ETO19071.1"/>
    <property type="molecule type" value="Genomic_DNA"/>
</dbReference>
<dbReference type="AlphaFoldDB" id="X6MZ27"/>
<evidence type="ECO:0000313" key="1">
    <source>
        <dbReference type="EMBL" id="ETO19071.1"/>
    </source>
</evidence>